<dbReference type="InterPro" id="IPR036259">
    <property type="entry name" value="MFS_trans_sf"/>
</dbReference>
<dbReference type="InterPro" id="IPR011701">
    <property type="entry name" value="MFS"/>
</dbReference>
<dbReference type="AlphaFoldDB" id="A0A1L0CQC2"/>
<gene>
    <name evidence="8" type="ORF">HGUI_03405</name>
</gene>
<dbReference type="VEuPathDB" id="FungiDB:HGUI_03405"/>
<organism evidence="8 9">
    <name type="scientific">Hanseniaspora guilliermondii</name>
    <dbReference type="NCBI Taxonomy" id="56406"/>
    <lineage>
        <taxon>Eukaryota</taxon>
        <taxon>Fungi</taxon>
        <taxon>Dikarya</taxon>
        <taxon>Ascomycota</taxon>
        <taxon>Saccharomycotina</taxon>
        <taxon>Saccharomycetes</taxon>
        <taxon>Saccharomycodales</taxon>
        <taxon>Saccharomycodaceae</taxon>
        <taxon>Hanseniaspora</taxon>
    </lineage>
</organism>
<name>A0A1L0CQC2_9ASCO</name>
<dbReference type="OrthoDB" id="10021397at2759"/>
<feature type="transmembrane region" description="Helical" evidence="6">
    <location>
        <begin position="114"/>
        <end position="132"/>
    </location>
</feature>
<keyword evidence="5 6" id="KW-0472">Membrane</keyword>
<evidence type="ECO:0000256" key="3">
    <source>
        <dbReference type="ARBA" id="ARBA00022692"/>
    </source>
</evidence>
<sequence>MLVSYLIKKYKGKNTKTDITTSESVCASTIEQDDLTELQKYYQGIKFYIIMFSLILILFVASLDTMIVITIITKVAQRFDNYAETSWLISGYSLPTAVTCLVTARFAHQYTVKSALILGVCLFEIGSLVSALSTSMNMLICGRAISGVGGSLIQNLVYVVVAQVTPPGSLSTWTAIVGLAFNVASVVGPIIGYAFTDLYSAGWRLCFYINLPVGGLAIVLFMFAFNHSNDNYINIVVDTPAKVVNSVRGLFYLQNWKRFLEVMFFTYDIVEFATCSTGFILIFISLTYGSSQKYSWNDYRTIIMLSFGSVLFVFSIIWDGILFKKITIRFGKQYTPLIDPLVFKKYGLFLVNMCTFLSVSGYIMTVLFLIQYYQLVLGNSTSEAGLKTVPVLVSSSITVVICSSYIKRTGRFKVIIVLSAILGTVGYGLLQLVGFNMHLNKIIGCTFLAGCGFGGQVQSTMLGSQYYVDKENDDQDVKDKQLINLTSFYSAVKLLAMASGSVISNTYFNTRVYRKVYKDTSLSYLHNKKVDDIIIYRLIEGGVKDSLGIIIKSAIKGVFYISLGFSITNVICSLFVTNHRCYYKHETKAQEKIDDLSNETESTV</sequence>
<protein>
    <submittedName>
        <fullName evidence="8">Related to Vacuolar basic amino acid transporter 5</fullName>
    </submittedName>
</protein>
<dbReference type="PANTHER" id="PTHR23501">
    <property type="entry name" value="MAJOR FACILITATOR SUPERFAMILY"/>
    <property type="match status" value="1"/>
</dbReference>
<evidence type="ECO:0000313" key="8">
    <source>
        <dbReference type="EMBL" id="SGZ41205.1"/>
    </source>
</evidence>
<feature type="transmembrane region" description="Helical" evidence="6">
    <location>
        <begin position="412"/>
        <end position="430"/>
    </location>
</feature>
<reference evidence="9" key="1">
    <citation type="submission" date="2016-11" db="EMBL/GenBank/DDBJ databases">
        <authorList>
            <person name="Guldener U."/>
        </authorList>
    </citation>
    <scope>NUCLEOTIDE SEQUENCE [LARGE SCALE GENOMIC DNA]</scope>
</reference>
<evidence type="ECO:0000256" key="6">
    <source>
        <dbReference type="SAM" id="Phobius"/>
    </source>
</evidence>
<dbReference type="Pfam" id="PF07690">
    <property type="entry name" value="MFS_1"/>
    <property type="match status" value="1"/>
</dbReference>
<feature type="transmembrane region" description="Helical" evidence="6">
    <location>
        <begin position="557"/>
        <end position="576"/>
    </location>
</feature>
<feature type="transmembrane region" description="Helical" evidence="6">
    <location>
        <begin position="269"/>
        <end position="289"/>
    </location>
</feature>
<feature type="transmembrane region" description="Helical" evidence="6">
    <location>
        <begin position="85"/>
        <end position="108"/>
    </location>
</feature>
<feature type="transmembrane region" description="Helical" evidence="6">
    <location>
        <begin position="346"/>
        <end position="372"/>
    </location>
</feature>
<evidence type="ECO:0000256" key="4">
    <source>
        <dbReference type="ARBA" id="ARBA00022989"/>
    </source>
</evidence>
<keyword evidence="4 6" id="KW-1133">Transmembrane helix</keyword>
<evidence type="ECO:0000313" key="9">
    <source>
        <dbReference type="Proteomes" id="UP000183365"/>
    </source>
</evidence>
<feature type="transmembrane region" description="Helical" evidence="6">
    <location>
        <begin position="170"/>
        <end position="195"/>
    </location>
</feature>
<dbReference type="PROSITE" id="PS50850">
    <property type="entry name" value="MFS"/>
    <property type="match status" value="1"/>
</dbReference>
<dbReference type="GO" id="GO:0022857">
    <property type="term" value="F:transmembrane transporter activity"/>
    <property type="evidence" value="ECO:0007669"/>
    <property type="project" value="InterPro"/>
</dbReference>
<proteinExistence type="inferred from homology"/>
<dbReference type="GO" id="GO:0005886">
    <property type="term" value="C:plasma membrane"/>
    <property type="evidence" value="ECO:0007669"/>
    <property type="project" value="TreeGrafter"/>
</dbReference>
<feature type="transmembrane region" description="Helical" evidence="6">
    <location>
        <begin position="47"/>
        <end position="73"/>
    </location>
</feature>
<dbReference type="Proteomes" id="UP000183365">
    <property type="component" value="Unassembled WGS sequence"/>
</dbReference>
<evidence type="ECO:0000256" key="2">
    <source>
        <dbReference type="ARBA" id="ARBA00008335"/>
    </source>
</evidence>
<dbReference type="Gene3D" id="1.20.1250.20">
    <property type="entry name" value="MFS general substrate transporter like domains"/>
    <property type="match status" value="2"/>
</dbReference>
<feature type="domain" description="Major facilitator superfamily (MFS) profile" evidence="7">
    <location>
        <begin position="50"/>
        <end position="604"/>
    </location>
</feature>
<feature type="transmembrane region" description="Helical" evidence="6">
    <location>
        <begin position="144"/>
        <end position="164"/>
    </location>
</feature>
<dbReference type="EMBL" id="FQNF01000086">
    <property type="protein sequence ID" value="SGZ41205.1"/>
    <property type="molecule type" value="Genomic_DNA"/>
</dbReference>
<feature type="transmembrane region" description="Helical" evidence="6">
    <location>
        <begin position="301"/>
        <end position="326"/>
    </location>
</feature>
<feature type="transmembrane region" description="Helical" evidence="6">
    <location>
        <begin position="384"/>
        <end position="406"/>
    </location>
</feature>
<dbReference type="InterPro" id="IPR020846">
    <property type="entry name" value="MFS_dom"/>
</dbReference>
<comment type="similarity">
    <text evidence="2">Belongs to the major facilitator superfamily.</text>
</comment>
<keyword evidence="9" id="KW-1185">Reference proteome</keyword>
<evidence type="ECO:0000256" key="1">
    <source>
        <dbReference type="ARBA" id="ARBA00004141"/>
    </source>
</evidence>
<evidence type="ECO:0000259" key="7">
    <source>
        <dbReference type="PROSITE" id="PS50850"/>
    </source>
</evidence>
<dbReference type="PANTHER" id="PTHR23501:SF198">
    <property type="entry name" value="AZOLE RESISTANCE PROTEIN 1-RELATED"/>
    <property type="match status" value="1"/>
</dbReference>
<dbReference type="SUPFAM" id="SSF103473">
    <property type="entry name" value="MFS general substrate transporter"/>
    <property type="match status" value="1"/>
</dbReference>
<feature type="transmembrane region" description="Helical" evidence="6">
    <location>
        <begin position="207"/>
        <end position="225"/>
    </location>
</feature>
<accession>A0A1L0CQC2</accession>
<evidence type="ECO:0000256" key="5">
    <source>
        <dbReference type="ARBA" id="ARBA00023136"/>
    </source>
</evidence>
<comment type="subcellular location">
    <subcellularLocation>
        <location evidence="1">Membrane</location>
        <topology evidence="1">Multi-pass membrane protein</topology>
    </subcellularLocation>
</comment>
<feature type="transmembrane region" description="Helical" evidence="6">
    <location>
        <begin position="488"/>
        <end position="508"/>
    </location>
</feature>
<keyword evidence="3 6" id="KW-0812">Transmembrane</keyword>